<dbReference type="AlphaFoldDB" id="A0A537KQN9"/>
<gene>
    <name evidence="1" type="ORF">E6H01_12820</name>
</gene>
<proteinExistence type="predicted"/>
<comment type="caution">
    <text evidence="1">The sequence shown here is derived from an EMBL/GenBank/DDBJ whole genome shotgun (WGS) entry which is preliminary data.</text>
</comment>
<name>A0A537KQN9_9BACT</name>
<evidence type="ECO:0000313" key="1">
    <source>
        <dbReference type="EMBL" id="TMI98055.1"/>
    </source>
</evidence>
<reference evidence="1 2" key="1">
    <citation type="journal article" date="2019" name="Nat. Microbiol.">
        <title>Mediterranean grassland soil C-N compound turnover is dependent on rainfall and depth, and is mediated by genomically divergent microorganisms.</title>
        <authorList>
            <person name="Diamond S."/>
            <person name="Andeer P.F."/>
            <person name="Li Z."/>
            <person name="Crits-Christoph A."/>
            <person name="Burstein D."/>
            <person name="Anantharaman K."/>
            <person name="Lane K.R."/>
            <person name="Thomas B.C."/>
            <person name="Pan C."/>
            <person name="Northen T.R."/>
            <person name="Banfield J.F."/>
        </authorList>
    </citation>
    <scope>NUCLEOTIDE SEQUENCE [LARGE SCALE GENOMIC DNA]</scope>
    <source>
        <strain evidence="1">NP_4</strain>
    </source>
</reference>
<protein>
    <submittedName>
        <fullName evidence="1">Uncharacterized protein</fullName>
    </submittedName>
</protein>
<dbReference type="EMBL" id="VBAL01000188">
    <property type="protein sequence ID" value="TMI98055.1"/>
    <property type="molecule type" value="Genomic_DNA"/>
</dbReference>
<accession>A0A537KQN9</accession>
<organism evidence="1 2">
    <name type="scientific">Candidatus Segetimicrobium genomatis</name>
    <dbReference type="NCBI Taxonomy" id="2569760"/>
    <lineage>
        <taxon>Bacteria</taxon>
        <taxon>Bacillati</taxon>
        <taxon>Candidatus Sysuimicrobiota</taxon>
        <taxon>Candidatus Sysuimicrobiia</taxon>
        <taxon>Candidatus Sysuimicrobiales</taxon>
        <taxon>Candidatus Segetimicrobiaceae</taxon>
        <taxon>Candidatus Segetimicrobium</taxon>
    </lineage>
</organism>
<sequence length="111" mass="11977">MAAFAGCLGDRPRPAPPVLQITLDKDSVSSPDTLTGTVRAQDRDGIDSVWVTVDTLRVGDDGFFQETYQSRFRLPVRGGHVLGDHVLVRLQARDVAGFMGVLDTAVVVRGP</sequence>
<dbReference type="Proteomes" id="UP000319353">
    <property type="component" value="Unassembled WGS sequence"/>
</dbReference>
<evidence type="ECO:0000313" key="2">
    <source>
        <dbReference type="Proteomes" id="UP000319353"/>
    </source>
</evidence>